<feature type="domain" description="Major facilitator superfamily (MFS) profile" evidence="9">
    <location>
        <begin position="76"/>
        <end position="567"/>
    </location>
</feature>
<keyword evidence="5 8" id="KW-1133">Transmembrane helix</keyword>
<dbReference type="Gene3D" id="1.20.1250.20">
    <property type="entry name" value="MFS general substrate transporter like domains"/>
    <property type="match status" value="2"/>
</dbReference>
<evidence type="ECO:0000256" key="1">
    <source>
        <dbReference type="ARBA" id="ARBA00004141"/>
    </source>
</evidence>
<evidence type="ECO:0000256" key="4">
    <source>
        <dbReference type="ARBA" id="ARBA00022692"/>
    </source>
</evidence>
<feature type="region of interest" description="Disordered" evidence="7">
    <location>
        <begin position="1"/>
        <end position="61"/>
    </location>
</feature>
<keyword evidence="11" id="KW-1185">Reference proteome</keyword>
<feature type="transmembrane region" description="Helical" evidence="8">
    <location>
        <begin position="544"/>
        <end position="562"/>
    </location>
</feature>
<evidence type="ECO:0000256" key="5">
    <source>
        <dbReference type="ARBA" id="ARBA00022989"/>
    </source>
</evidence>
<feature type="transmembrane region" description="Helical" evidence="8">
    <location>
        <begin position="198"/>
        <end position="219"/>
    </location>
</feature>
<organism evidence="10 11">
    <name type="scientific">Pleurostoma richardsiae</name>
    <dbReference type="NCBI Taxonomy" id="41990"/>
    <lineage>
        <taxon>Eukaryota</taxon>
        <taxon>Fungi</taxon>
        <taxon>Dikarya</taxon>
        <taxon>Ascomycota</taxon>
        <taxon>Pezizomycotina</taxon>
        <taxon>Sordariomycetes</taxon>
        <taxon>Sordariomycetidae</taxon>
        <taxon>Calosphaeriales</taxon>
        <taxon>Pleurostomataceae</taxon>
        <taxon>Pleurostoma</taxon>
    </lineage>
</organism>
<gene>
    <name evidence="10" type="ORF">NKR23_g10506</name>
</gene>
<evidence type="ECO:0000256" key="3">
    <source>
        <dbReference type="ARBA" id="ARBA00022448"/>
    </source>
</evidence>
<feature type="transmembrane region" description="Helical" evidence="8">
    <location>
        <begin position="342"/>
        <end position="367"/>
    </location>
</feature>
<comment type="similarity">
    <text evidence="2">Belongs to the major facilitator superfamily. TCR/Tet family.</text>
</comment>
<feature type="transmembrane region" description="Helical" evidence="8">
    <location>
        <begin position="303"/>
        <end position="322"/>
    </location>
</feature>
<keyword evidence="6 8" id="KW-0472">Membrane</keyword>
<dbReference type="AlphaFoldDB" id="A0AA38VBV6"/>
<feature type="transmembrane region" description="Helical" evidence="8">
    <location>
        <begin position="75"/>
        <end position="99"/>
    </location>
</feature>
<name>A0AA38VBV6_9PEZI</name>
<dbReference type="InterPro" id="IPR011701">
    <property type="entry name" value="MFS"/>
</dbReference>
<evidence type="ECO:0000256" key="8">
    <source>
        <dbReference type="SAM" id="Phobius"/>
    </source>
</evidence>
<feature type="transmembrane region" description="Helical" evidence="8">
    <location>
        <begin position="231"/>
        <end position="251"/>
    </location>
</feature>
<feature type="transmembrane region" description="Helical" evidence="8">
    <location>
        <begin position="272"/>
        <end position="291"/>
    </location>
</feature>
<dbReference type="Pfam" id="PF07690">
    <property type="entry name" value="MFS_1"/>
    <property type="match status" value="1"/>
</dbReference>
<keyword evidence="3" id="KW-0813">Transport</keyword>
<comment type="caution">
    <text evidence="10">The sequence shown here is derived from an EMBL/GenBank/DDBJ whole genome shotgun (WGS) entry which is preliminary data.</text>
</comment>
<dbReference type="FunFam" id="1.20.1250.20:FF:000196">
    <property type="entry name" value="MFS toxin efflux pump (AflT)"/>
    <property type="match status" value="1"/>
</dbReference>
<feature type="transmembrane region" description="Helical" evidence="8">
    <location>
        <begin position="166"/>
        <end position="191"/>
    </location>
</feature>
<proteinExistence type="inferred from homology"/>
<dbReference type="InterPro" id="IPR020846">
    <property type="entry name" value="MFS_dom"/>
</dbReference>
<dbReference type="PANTHER" id="PTHR23501">
    <property type="entry name" value="MAJOR FACILITATOR SUPERFAMILY"/>
    <property type="match status" value="1"/>
</dbReference>
<feature type="transmembrane region" description="Helical" evidence="8">
    <location>
        <begin position="140"/>
        <end position="160"/>
    </location>
</feature>
<feature type="compositionally biased region" description="Basic and acidic residues" evidence="7">
    <location>
        <begin position="1"/>
        <end position="14"/>
    </location>
</feature>
<evidence type="ECO:0000256" key="2">
    <source>
        <dbReference type="ARBA" id="ARBA00007520"/>
    </source>
</evidence>
<dbReference type="PROSITE" id="PS50850">
    <property type="entry name" value="MFS"/>
    <property type="match status" value="1"/>
</dbReference>
<dbReference type="GO" id="GO:0005886">
    <property type="term" value="C:plasma membrane"/>
    <property type="evidence" value="ECO:0007669"/>
    <property type="project" value="TreeGrafter"/>
</dbReference>
<feature type="compositionally biased region" description="Polar residues" evidence="7">
    <location>
        <begin position="48"/>
        <end position="61"/>
    </location>
</feature>
<dbReference type="EMBL" id="JANBVO010000047">
    <property type="protein sequence ID" value="KAJ9133828.1"/>
    <property type="molecule type" value="Genomic_DNA"/>
</dbReference>
<dbReference type="Proteomes" id="UP001174694">
    <property type="component" value="Unassembled WGS sequence"/>
</dbReference>
<feature type="transmembrane region" description="Helical" evidence="8">
    <location>
        <begin position="407"/>
        <end position="427"/>
    </location>
</feature>
<dbReference type="InterPro" id="IPR036259">
    <property type="entry name" value="MFS_trans_sf"/>
</dbReference>
<evidence type="ECO:0000256" key="7">
    <source>
        <dbReference type="SAM" id="MobiDB-lite"/>
    </source>
</evidence>
<evidence type="ECO:0000313" key="10">
    <source>
        <dbReference type="EMBL" id="KAJ9133828.1"/>
    </source>
</evidence>
<evidence type="ECO:0000256" key="6">
    <source>
        <dbReference type="ARBA" id="ARBA00023136"/>
    </source>
</evidence>
<evidence type="ECO:0000313" key="11">
    <source>
        <dbReference type="Proteomes" id="UP001174694"/>
    </source>
</evidence>
<dbReference type="PANTHER" id="PTHR23501:SF193">
    <property type="entry name" value="MULTIDRUG TRANSPORTER, PUTATIVE (AFU_ORTHOLOGUE AFUA_8G00940)-RELATED"/>
    <property type="match status" value="1"/>
</dbReference>
<dbReference type="CDD" id="cd17502">
    <property type="entry name" value="MFS_Azr1_MDR_like"/>
    <property type="match status" value="1"/>
</dbReference>
<dbReference type="GO" id="GO:0022857">
    <property type="term" value="F:transmembrane transporter activity"/>
    <property type="evidence" value="ECO:0007669"/>
    <property type="project" value="InterPro"/>
</dbReference>
<accession>A0AA38VBV6</accession>
<protein>
    <submittedName>
        <fullName evidence="10">MFS multidrug transporter</fullName>
    </submittedName>
</protein>
<keyword evidence="4 8" id="KW-0812">Transmembrane</keyword>
<reference evidence="10" key="1">
    <citation type="submission" date="2022-07" db="EMBL/GenBank/DDBJ databases">
        <title>Fungi with potential for degradation of polypropylene.</title>
        <authorList>
            <person name="Gostincar C."/>
        </authorList>
    </citation>
    <scope>NUCLEOTIDE SEQUENCE</scope>
    <source>
        <strain evidence="10">EXF-13308</strain>
    </source>
</reference>
<sequence>MDSKETLPVTEDHPGSSTEDEMPEKTDPGLVPGVAKSSDPDTSDGEVPSTTDGLHPNEQTGAQEPEYITGVKLHLIIFAITLCCFLMLLDSSILSTAVPVITNDFHALEDIGWYVSAYQLALSALQPLTGKFFTYFSLKWTFLVFFGLFELGSLLCGVAVSSKMLIIGRAVAGLGGSGLYNGGMTIIVACLPLQKRPTVTGIVMGCAQLGLIAGPLVGGALTEFTTWRWCFYINLPIGGLAAILLAVIHIPDQTEKQGFKAVVTDPNVWHKFDLTGSLLFVPAVVMLLLALHFGGGEYAWDSATVIGLFCGFGGALAVFLAWEWRAGEDAMVPLSMIRKQVVWASSLSGMFMFSSMFCITYFIPVFFQAILGATPVRSGVYMLPTMLSQLIAGVSSGFLVSKFGYYLPWLAFSGVALSISNGLMSTFTASTATGQWIGYQILHGVGRGTGIQMPLLAVQSALPVTQVSVGIALNVFIQNLGSAIFISAANTIFDGALKSQLVEKAPGVDAEAVIAAGATGFRKFVPSADLPGVLSAYATSVDRVFYLAAGLAVAAFATSWGTGWNDVRKKKAAAVGEV</sequence>
<evidence type="ECO:0000259" key="9">
    <source>
        <dbReference type="PROSITE" id="PS50850"/>
    </source>
</evidence>
<comment type="subcellular location">
    <subcellularLocation>
        <location evidence="1">Membrane</location>
        <topology evidence="1">Multi-pass membrane protein</topology>
    </subcellularLocation>
</comment>
<dbReference type="SUPFAM" id="SSF103473">
    <property type="entry name" value="MFS general substrate transporter"/>
    <property type="match status" value="1"/>
</dbReference>
<feature type="transmembrane region" description="Helical" evidence="8">
    <location>
        <begin position="379"/>
        <end position="400"/>
    </location>
</feature>